<name>A0A917YND2_9RHOB</name>
<organism evidence="1 2">
    <name type="scientific">Gemmobacter aquaticus</name>
    <dbReference type="NCBI Taxonomy" id="490185"/>
    <lineage>
        <taxon>Bacteria</taxon>
        <taxon>Pseudomonadati</taxon>
        <taxon>Pseudomonadota</taxon>
        <taxon>Alphaproteobacteria</taxon>
        <taxon>Rhodobacterales</taxon>
        <taxon>Paracoccaceae</taxon>
        <taxon>Gemmobacter</taxon>
    </lineage>
</organism>
<evidence type="ECO:0000313" key="1">
    <source>
        <dbReference type="EMBL" id="GGO37982.1"/>
    </source>
</evidence>
<reference evidence="1 2" key="1">
    <citation type="journal article" date="2014" name="Int. J. Syst. Evol. Microbiol.">
        <title>Complete genome sequence of Corynebacterium casei LMG S-19264T (=DSM 44701T), isolated from a smear-ripened cheese.</title>
        <authorList>
            <consortium name="US DOE Joint Genome Institute (JGI-PGF)"/>
            <person name="Walter F."/>
            <person name="Albersmeier A."/>
            <person name="Kalinowski J."/>
            <person name="Ruckert C."/>
        </authorList>
    </citation>
    <scope>NUCLEOTIDE SEQUENCE [LARGE SCALE GENOMIC DNA]</scope>
    <source>
        <strain evidence="1 2">CGMCC 1.7029</strain>
    </source>
</reference>
<proteinExistence type="predicted"/>
<sequence length="136" mass="14120">MQKGFFALSPSSADAVAGHALMPSEDLDLLQRQFPDCTTLAFADIGAGMVLVTNSDAALEQHALNRLCADAAATLAAQGGLSPQAAMICTADEIRVILRADKHPDDVLICICNPSLDLPAFRAAAQATLSRLAAAD</sequence>
<dbReference type="Proteomes" id="UP000598196">
    <property type="component" value="Unassembled WGS sequence"/>
</dbReference>
<comment type="caution">
    <text evidence="1">The sequence shown here is derived from an EMBL/GenBank/DDBJ whole genome shotgun (WGS) entry which is preliminary data.</text>
</comment>
<keyword evidence="2" id="KW-1185">Reference proteome</keyword>
<protein>
    <submittedName>
        <fullName evidence="1">Uncharacterized protein</fullName>
    </submittedName>
</protein>
<dbReference type="AlphaFoldDB" id="A0A917YND2"/>
<gene>
    <name evidence="1" type="ORF">GCM10010991_34600</name>
</gene>
<dbReference type="EMBL" id="BMLP01000010">
    <property type="protein sequence ID" value="GGO37982.1"/>
    <property type="molecule type" value="Genomic_DNA"/>
</dbReference>
<accession>A0A917YND2</accession>
<evidence type="ECO:0000313" key="2">
    <source>
        <dbReference type="Proteomes" id="UP000598196"/>
    </source>
</evidence>